<dbReference type="EMBL" id="FQUZ01000057">
    <property type="protein sequence ID" value="SHF89990.1"/>
    <property type="molecule type" value="Genomic_DNA"/>
</dbReference>
<proteinExistence type="predicted"/>
<keyword evidence="3" id="KW-1185">Reference proteome</keyword>
<sequence length="159" mass="18736">QQEELRQRLEQVQGQLEGERQQGREREEQVRRRVRELEEQSRALRQSWSWRITSPLRLTLDCIWWPFLRVMRKVLGNPALSRAINQMVLRYPGLHRRLRTVAVQKGFMSAVPEHGRAGQHVPYAGTVSNGLQTQPLTPRAQVFHEKLQRAIQYQKSIHS</sequence>
<protein>
    <submittedName>
        <fullName evidence="2">Uncharacterized protein</fullName>
    </submittedName>
</protein>
<organism evidence="2 3">
    <name type="scientific">Lampropedia hyalina DSM 16112</name>
    <dbReference type="NCBI Taxonomy" id="1122156"/>
    <lineage>
        <taxon>Bacteria</taxon>
        <taxon>Pseudomonadati</taxon>
        <taxon>Pseudomonadota</taxon>
        <taxon>Betaproteobacteria</taxon>
        <taxon>Burkholderiales</taxon>
        <taxon>Comamonadaceae</taxon>
        <taxon>Lampropedia</taxon>
    </lineage>
</organism>
<name>A0A1M5FEK7_9BURK</name>
<dbReference type="Proteomes" id="UP000184327">
    <property type="component" value="Unassembled WGS sequence"/>
</dbReference>
<reference evidence="2 3" key="1">
    <citation type="submission" date="2016-11" db="EMBL/GenBank/DDBJ databases">
        <authorList>
            <person name="Jaros S."/>
            <person name="Januszkiewicz K."/>
            <person name="Wedrychowicz H."/>
        </authorList>
    </citation>
    <scope>NUCLEOTIDE SEQUENCE [LARGE SCALE GENOMIC DNA]</scope>
    <source>
        <strain evidence="2 3">DSM 16112</strain>
    </source>
</reference>
<evidence type="ECO:0000313" key="3">
    <source>
        <dbReference type="Proteomes" id="UP000184327"/>
    </source>
</evidence>
<feature type="compositionally biased region" description="Basic and acidic residues" evidence="1">
    <location>
        <begin position="17"/>
        <end position="28"/>
    </location>
</feature>
<evidence type="ECO:0000256" key="1">
    <source>
        <dbReference type="SAM" id="MobiDB-lite"/>
    </source>
</evidence>
<feature type="region of interest" description="Disordered" evidence="1">
    <location>
        <begin position="1"/>
        <end position="28"/>
    </location>
</feature>
<evidence type="ECO:0000313" key="2">
    <source>
        <dbReference type="EMBL" id="SHF89990.1"/>
    </source>
</evidence>
<dbReference type="AlphaFoldDB" id="A0A1M5FEK7"/>
<feature type="non-terminal residue" evidence="2">
    <location>
        <position position="1"/>
    </location>
</feature>
<accession>A0A1M5FEK7</accession>
<gene>
    <name evidence="2" type="ORF">SAMN02745117_02798</name>
</gene>